<dbReference type="Pfam" id="PF07282">
    <property type="entry name" value="Cas12f1-like_TNB"/>
    <property type="match status" value="1"/>
</dbReference>
<evidence type="ECO:0000256" key="2">
    <source>
        <dbReference type="SAM" id="MobiDB-lite"/>
    </source>
</evidence>
<dbReference type="InterPro" id="IPR010095">
    <property type="entry name" value="Cas12f1-like_TNB"/>
</dbReference>
<evidence type="ECO:0000259" key="3">
    <source>
        <dbReference type="Pfam" id="PF07282"/>
    </source>
</evidence>
<reference evidence="4" key="1">
    <citation type="submission" date="2020-12" db="EMBL/GenBank/DDBJ databases">
        <title>Metabolic potential, ecology and presence of endohyphal bacteria is reflected in genomic diversity of Mucoromycotina.</title>
        <authorList>
            <person name="Muszewska A."/>
            <person name="Okrasinska A."/>
            <person name="Steczkiewicz K."/>
            <person name="Drgas O."/>
            <person name="Orlowska M."/>
            <person name="Perlinska-Lenart U."/>
            <person name="Aleksandrzak-Piekarczyk T."/>
            <person name="Szatraj K."/>
            <person name="Zielenkiewicz U."/>
            <person name="Pilsyk S."/>
            <person name="Malc E."/>
            <person name="Mieczkowski P."/>
            <person name="Kruszewska J.S."/>
            <person name="Biernat P."/>
            <person name="Pawlowska J."/>
        </authorList>
    </citation>
    <scope>NUCLEOTIDE SEQUENCE</scope>
    <source>
        <strain evidence="4">WA0000017839</strain>
    </source>
</reference>
<gene>
    <name evidence="4" type="ORF">INT47_008653</name>
</gene>
<sequence length="823" mass="94969">MPRTPIYPEVEKFIILKKRAKLEKVKSDSAKESSTTQTPKRTSTKRKDSPNVIVAKKSTKRSRQASTSAAAFSSSKCSSCQVEGHNSARSRQCKNYNLNISELLQIKLGPNYQRYTLSVPFDTFCFNTQNKTSSLKKIKDISSFIREVLFKAQLFVNFFILQHPTKLTNDFFEQNFWYTISRVIRGSSNEVRSILQAYKDKKKERPAGQNLDVAQLISSFAELSATMNGNLFVPENGLKNYGQSLSTACETVATTYNNYYIENFENIICNYFIYALKTKYANAKVGSIKKLVYNHVYDQVFTHPQLSSIPVDILAFFDPDVGNNLTSFLDPLILEVKNRISTLPLSKESLNNEPFEILPVLRYILKKYDDIYNAQATQNEKIDSMKSPLPRRFSLFPNPSLHWRFIKIDSQNLSGIFPDAKQNKQPNESSFDHQQRCFYQMFDFKRLGIQNYENLQALPEQKERMFLNGLYTDGYTCRVLFARKVLPSPPEEKIRLELDDLSSEEVNKHFRPCTVDPGRRDPFVSYHGGSDIRRLSSSEYYNMGGNVTRMKEQQKHKHRLGIEKIETDIPSPKTASVEQFVSYITYMSQHMNTLFDFYDFETAQVKWLNYLSSQKAIQESVNILINGGKKYNKDKRKKTRKNRKRRKKNRRPRTNPVERTLITAPKSKSYSKKNKACFEVGNNSKMPLVVFGDGLKNKDHVKFKGLRHGISNKIYSQLKLRERIGELLLVDINEFKTSKICNCCLQPNLENLKVNQDDHTKKIHQVLKCITCNIYWNRDVMASKNMFTIAHSIWNGNDRPTVFKRQTATSNVVASAHSSESTA</sequence>
<accession>A0A8H7QIH9</accession>
<feature type="region of interest" description="Disordered" evidence="2">
    <location>
        <begin position="22"/>
        <end position="67"/>
    </location>
</feature>
<comment type="caution">
    <text evidence="4">The sequence shown here is derived from an EMBL/GenBank/DDBJ whole genome shotgun (WGS) entry which is preliminary data.</text>
</comment>
<keyword evidence="1" id="KW-0238">DNA-binding</keyword>
<keyword evidence="5" id="KW-1185">Reference proteome</keyword>
<organism evidence="4 5">
    <name type="scientific">Mucor saturninus</name>
    <dbReference type="NCBI Taxonomy" id="64648"/>
    <lineage>
        <taxon>Eukaryota</taxon>
        <taxon>Fungi</taxon>
        <taxon>Fungi incertae sedis</taxon>
        <taxon>Mucoromycota</taxon>
        <taxon>Mucoromycotina</taxon>
        <taxon>Mucoromycetes</taxon>
        <taxon>Mucorales</taxon>
        <taxon>Mucorineae</taxon>
        <taxon>Mucoraceae</taxon>
        <taxon>Mucor</taxon>
    </lineage>
</organism>
<dbReference type="GO" id="GO:0003677">
    <property type="term" value="F:DNA binding"/>
    <property type="evidence" value="ECO:0007669"/>
    <property type="project" value="UniProtKB-KW"/>
</dbReference>
<feature type="region of interest" description="Disordered" evidence="2">
    <location>
        <begin position="628"/>
        <end position="656"/>
    </location>
</feature>
<dbReference type="EMBL" id="JAEPRD010000241">
    <property type="protein sequence ID" value="KAG2193292.1"/>
    <property type="molecule type" value="Genomic_DNA"/>
</dbReference>
<evidence type="ECO:0000313" key="5">
    <source>
        <dbReference type="Proteomes" id="UP000603453"/>
    </source>
</evidence>
<dbReference type="OrthoDB" id="2286999at2759"/>
<evidence type="ECO:0000256" key="1">
    <source>
        <dbReference type="ARBA" id="ARBA00023125"/>
    </source>
</evidence>
<dbReference type="Proteomes" id="UP000603453">
    <property type="component" value="Unassembled WGS sequence"/>
</dbReference>
<feature type="compositionally biased region" description="Basic and acidic residues" evidence="2">
    <location>
        <begin position="22"/>
        <end position="31"/>
    </location>
</feature>
<feature type="compositionally biased region" description="Basic residues" evidence="2">
    <location>
        <begin position="630"/>
        <end position="653"/>
    </location>
</feature>
<dbReference type="AlphaFoldDB" id="A0A8H7QIH9"/>
<protein>
    <recommendedName>
        <fullName evidence="3">Cas12f1-like TNB domain-containing protein</fullName>
    </recommendedName>
</protein>
<feature type="compositionally biased region" description="Polar residues" evidence="2">
    <location>
        <begin position="32"/>
        <end position="41"/>
    </location>
</feature>
<name>A0A8H7QIH9_9FUNG</name>
<proteinExistence type="predicted"/>
<evidence type="ECO:0000313" key="4">
    <source>
        <dbReference type="EMBL" id="KAG2193292.1"/>
    </source>
</evidence>
<feature type="domain" description="Cas12f1-like TNB" evidence="3">
    <location>
        <begin position="728"/>
        <end position="786"/>
    </location>
</feature>